<dbReference type="SUPFAM" id="SSF56300">
    <property type="entry name" value="Metallo-dependent phosphatases"/>
    <property type="match status" value="1"/>
</dbReference>
<organism evidence="4 5">
    <name type="scientific">Puccinia coronata f. sp. avenae</name>
    <dbReference type="NCBI Taxonomy" id="200324"/>
    <lineage>
        <taxon>Eukaryota</taxon>
        <taxon>Fungi</taxon>
        <taxon>Dikarya</taxon>
        <taxon>Basidiomycota</taxon>
        <taxon>Pucciniomycotina</taxon>
        <taxon>Pucciniomycetes</taxon>
        <taxon>Pucciniales</taxon>
        <taxon>Pucciniaceae</taxon>
        <taxon>Puccinia</taxon>
    </lineage>
</organism>
<dbReference type="InterPro" id="IPR004843">
    <property type="entry name" value="Calcineurin-like_PHP"/>
</dbReference>
<dbReference type="EMBL" id="PGCJ01000368">
    <property type="protein sequence ID" value="PLW30709.1"/>
    <property type="molecule type" value="Genomic_DNA"/>
</dbReference>
<gene>
    <name evidence="4" type="ORF">PCANC_24681</name>
    <name evidence="3" type="ORF">PCASD_19790</name>
</gene>
<dbReference type="PANTHER" id="PTHR46546:SF4">
    <property type="entry name" value="SHEWANELLA-LIKE PROTEIN PHOSPHATASE 1"/>
    <property type="match status" value="1"/>
</dbReference>
<comment type="caution">
    <text evidence="4">The sequence shown here is derived from an EMBL/GenBank/DDBJ whole genome shotgun (WGS) entry which is preliminary data.</text>
</comment>
<dbReference type="InterPro" id="IPR029052">
    <property type="entry name" value="Metallo-depent_PP-like"/>
</dbReference>
<accession>A0A2N5TYY6</accession>
<name>A0A2N5TYY6_9BASI</name>
<evidence type="ECO:0000313" key="6">
    <source>
        <dbReference type="Proteomes" id="UP000235392"/>
    </source>
</evidence>
<dbReference type="Pfam" id="PF00149">
    <property type="entry name" value="Metallophos"/>
    <property type="match status" value="1"/>
</dbReference>
<feature type="region of interest" description="Disordered" evidence="1">
    <location>
        <begin position="30"/>
        <end position="58"/>
    </location>
</feature>
<proteinExistence type="predicted"/>
<keyword evidence="5" id="KW-1185">Reference proteome</keyword>
<evidence type="ECO:0000313" key="4">
    <source>
        <dbReference type="EMBL" id="PLW30709.1"/>
    </source>
</evidence>
<dbReference type="Gene3D" id="3.60.21.10">
    <property type="match status" value="1"/>
</dbReference>
<dbReference type="Proteomes" id="UP000235388">
    <property type="component" value="Unassembled WGS sequence"/>
</dbReference>
<evidence type="ECO:0000259" key="2">
    <source>
        <dbReference type="Pfam" id="PF00149"/>
    </source>
</evidence>
<sequence length="414" mass="46004">MLGLLSRHRKLIVAAICLVLVYKYLWRDTSGSGASSKKRRGSETAFSDEREERAPPSKKLATKFSTRIVAVGDLHGDLNHAVRVLRMAGLVDLRDQWIGGSSVLVQTGDIVDRGKDTILLYKWMDTLRTQAQLAGGAVVSLLGNHEYMNALGDWRYVTKEDIETFGSAEDRRRVMSTQGWIGKSWLTNYSVSARVPYPLGFEGLPKEMESLESGTTTGRRFTESVVDGSPSDPFLDAATVFVHGGITPEYAAVGLSEINRIGKALLHRALDGQLPFHHLPPRTPPEESQLYAEHGPLWERSYALEDDELVICRQIDKATQLLNVRRMVMGHTPQFKGITSRCGGKILLIDTGISSAYGGPLTALEIRYTLVPVHQNSTDSSWEEVESVFALEELQPKKKLAQFQRRVNLTTTPL</sequence>
<dbReference type="AlphaFoldDB" id="A0A2N5TYY6"/>
<dbReference type="Proteomes" id="UP000235392">
    <property type="component" value="Unassembled WGS sequence"/>
</dbReference>
<dbReference type="STRING" id="200324.A0A2N5TYY6"/>
<dbReference type="OrthoDB" id="5976022at2759"/>
<protein>
    <recommendedName>
        <fullName evidence="2">Calcineurin-like phosphoesterase domain-containing protein</fullName>
    </recommendedName>
</protein>
<dbReference type="EMBL" id="PGCI01000304">
    <property type="protein sequence ID" value="PLW30265.1"/>
    <property type="molecule type" value="Genomic_DNA"/>
</dbReference>
<reference evidence="5 6" key="1">
    <citation type="submission" date="2017-11" db="EMBL/GenBank/DDBJ databases">
        <title>De novo assembly and phasing of dikaryotic genomes from two isolates of Puccinia coronata f. sp. avenae, the causal agent of oat crown rust.</title>
        <authorList>
            <person name="Miller M.E."/>
            <person name="Zhang Y."/>
            <person name="Omidvar V."/>
            <person name="Sperschneider J."/>
            <person name="Schwessinger B."/>
            <person name="Raley C."/>
            <person name="Palmer J.M."/>
            <person name="Garnica D."/>
            <person name="Upadhyaya N."/>
            <person name="Rathjen J."/>
            <person name="Taylor J.M."/>
            <person name="Park R.F."/>
            <person name="Dodds P.N."/>
            <person name="Hirsch C.D."/>
            <person name="Kianian S.F."/>
            <person name="Figueroa M."/>
        </authorList>
    </citation>
    <scope>NUCLEOTIDE SEQUENCE [LARGE SCALE GENOMIC DNA]</scope>
    <source>
        <strain evidence="4">12NC29</strain>
        <strain evidence="3">12SD80</strain>
    </source>
</reference>
<evidence type="ECO:0000313" key="5">
    <source>
        <dbReference type="Proteomes" id="UP000235388"/>
    </source>
</evidence>
<evidence type="ECO:0000256" key="1">
    <source>
        <dbReference type="SAM" id="MobiDB-lite"/>
    </source>
</evidence>
<feature type="domain" description="Calcineurin-like phosphoesterase" evidence="2">
    <location>
        <begin position="67"/>
        <end position="334"/>
    </location>
</feature>
<evidence type="ECO:0000313" key="3">
    <source>
        <dbReference type="EMBL" id="PLW30265.1"/>
    </source>
</evidence>
<dbReference type="GO" id="GO:0016787">
    <property type="term" value="F:hydrolase activity"/>
    <property type="evidence" value="ECO:0007669"/>
    <property type="project" value="InterPro"/>
</dbReference>
<dbReference type="PANTHER" id="PTHR46546">
    <property type="entry name" value="SHEWANELLA-LIKE PROTEIN PHOSPHATASE 1"/>
    <property type="match status" value="1"/>
</dbReference>